<evidence type="ECO:0000256" key="1">
    <source>
        <dbReference type="SAM" id="SignalP"/>
    </source>
</evidence>
<feature type="signal peptide" evidence="1">
    <location>
        <begin position="1"/>
        <end position="28"/>
    </location>
</feature>
<organism evidence="2 3">
    <name type="scientific">Nitrospirillum amazonense</name>
    <dbReference type="NCBI Taxonomy" id="28077"/>
    <lineage>
        <taxon>Bacteria</taxon>
        <taxon>Pseudomonadati</taxon>
        <taxon>Pseudomonadota</taxon>
        <taxon>Alphaproteobacteria</taxon>
        <taxon>Rhodospirillales</taxon>
        <taxon>Azospirillaceae</taxon>
        <taxon>Nitrospirillum</taxon>
    </lineage>
</organism>
<evidence type="ECO:0000313" key="3">
    <source>
        <dbReference type="Proteomes" id="UP000316545"/>
    </source>
</evidence>
<reference evidence="2 3" key="1">
    <citation type="submission" date="2019-06" db="EMBL/GenBank/DDBJ databases">
        <title>Genomic Encyclopedia of Type Strains, Phase IV (KMG-V): Genome sequencing to study the core and pangenomes of soil and plant-associated prokaryotes.</title>
        <authorList>
            <person name="Whitman W."/>
        </authorList>
    </citation>
    <scope>NUCLEOTIDE SEQUENCE [LARGE SCALE GENOMIC DNA]</scope>
    <source>
        <strain evidence="2 3">BR 11865</strain>
    </source>
</reference>
<feature type="chain" id="PRO_5021712307" evidence="1">
    <location>
        <begin position="29"/>
        <end position="128"/>
    </location>
</feature>
<dbReference type="Proteomes" id="UP000316545">
    <property type="component" value="Unassembled WGS sequence"/>
</dbReference>
<dbReference type="AlphaFoldDB" id="A0A560FXQ3"/>
<comment type="caution">
    <text evidence="2">The sequence shown here is derived from an EMBL/GenBank/DDBJ whole genome shotgun (WGS) entry which is preliminary data.</text>
</comment>
<evidence type="ECO:0000313" key="2">
    <source>
        <dbReference type="EMBL" id="TWB26359.1"/>
    </source>
</evidence>
<gene>
    <name evidence="2" type="ORF">FBZ88_108123</name>
</gene>
<name>A0A560FXQ3_9PROT</name>
<keyword evidence="3" id="KW-1185">Reference proteome</keyword>
<dbReference type="EMBL" id="VITO01000008">
    <property type="protein sequence ID" value="TWB26359.1"/>
    <property type="molecule type" value="Genomic_DNA"/>
</dbReference>
<keyword evidence="1" id="KW-0732">Signal</keyword>
<proteinExistence type="predicted"/>
<protein>
    <submittedName>
        <fullName evidence="2">Uncharacterized protein</fullName>
    </submittedName>
</protein>
<sequence>MLRRVPHIRACVVFALLGLLLPSAVARADVWDYARSAGPIIGQAKACGVTVARIDHASDQVRELLDLTAPNPEERRKVGEMFDFLVNTAVTMQTQAPNRDECPEALVTFADLERRLPLWREMLPPRKP</sequence>
<accession>A0A560FXQ3</accession>